<dbReference type="SUPFAM" id="SSF56747">
    <property type="entry name" value="Prim-pol domain"/>
    <property type="match status" value="1"/>
</dbReference>
<accession>A0ABQ3RQT5</accession>
<name>A0ABQ3RQT5_STRRR</name>
<keyword evidence="3" id="KW-1185">Reference proteome</keyword>
<evidence type="ECO:0000313" key="3">
    <source>
        <dbReference type="Proteomes" id="UP000646738"/>
    </source>
</evidence>
<dbReference type="Proteomes" id="UP000646738">
    <property type="component" value="Unassembled WGS sequence"/>
</dbReference>
<dbReference type="CDD" id="cd04859">
    <property type="entry name" value="Prim_Pol"/>
    <property type="match status" value="1"/>
</dbReference>
<dbReference type="EMBL" id="BNEA01000018">
    <property type="protein sequence ID" value="GHI58246.1"/>
    <property type="molecule type" value="Genomic_DNA"/>
</dbReference>
<evidence type="ECO:0000259" key="1">
    <source>
        <dbReference type="SMART" id="SM00943"/>
    </source>
</evidence>
<dbReference type="Pfam" id="PF09250">
    <property type="entry name" value="Prim-Pol"/>
    <property type="match status" value="1"/>
</dbReference>
<gene>
    <name evidence="2" type="ORF">Srubr_80920</name>
</gene>
<protein>
    <recommendedName>
        <fullName evidence="1">DNA primase/polymerase bifunctional N-terminal domain-containing protein</fullName>
    </recommendedName>
</protein>
<dbReference type="InterPro" id="IPR015330">
    <property type="entry name" value="DNA_primase/pol_bifunc_N"/>
</dbReference>
<comment type="caution">
    <text evidence="2">The sequence shown here is derived from an EMBL/GenBank/DDBJ whole genome shotgun (WGS) entry which is preliminary data.</text>
</comment>
<feature type="domain" description="DNA primase/polymerase bifunctional N-terminal" evidence="1">
    <location>
        <begin position="65"/>
        <end position="276"/>
    </location>
</feature>
<reference evidence="3" key="1">
    <citation type="submission" date="2023-07" db="EMBL/GenBank/DDBJ databases">
        <title>Whole genome shotgun sequence of Streptomyces achromogenes subsp. rubradiris NBRC 14000.</title>
        <authorList>
            <person name="Komaki H."/>
            <person name="Tamura T."/>
        </authorList>
    </citation>
    <scope>NUCLEOTIDE SEQUENCE [LARGE SCALE GENOMIC DNA]</scope>
    <source>
        <strain evidence="3">NBRC 14000</strain>
    </source>
</reference>
<sequence length="397" mass="42078">MRSGPDVRDSTPSPTDPFASLCLLLSRLGRWQGESMPSELSCPRGTPWQPVEEATSTDAEPVAVALWCVRRGWPVLPLLPGRKTPAGNCPDCRGSSHPPAQCACPGLGRWCHGFHAATLDLDRVRRWWAAQPGFGVGVSCGPAGLVVVDVDAHPAPPPARERVLPGIPIGDQVDLTGLANGFHTLGVLAALHGKTPPDKDTTTLRVRTPSGGMHVWYRSNRRWQSSVGSGTGRSLAWQVDIRAHGSYIVAPGTRVGATSYTPLGAVRDPAPLPGWLAWELERTGHLPPAGPASRPVPPRAPRAVAADGTGLLAGILEPVRACGRFEENAGFSDALNRAAYTLGGLLAAGRLPSGAERLLRETALEARPGQQRRIDGIIRSGLAAGRRRPLHDSGRLP</sequence>
<dbReference type="SMART" id="SM00943">
    <property type="entry name" value="Prim-Pol"/>
    <property type="match status" value="1"/>
</dbReference>
<organism evidence="2 3">
    <name type="scientific">Streptomyces rubradiris</name>
    <name type="common">Streptomyces achromogenes subsp. rubradiris</name>
    <dbReference type="NCBI Taxonomy" id="285531"/>
    <lineage>
        <taxon>Bacteria</taxon>
        <taxon>Bacillati</taxon>
        <taxon>Actinomycetota</taxon>
        <taxon>Actinomycetes</taxon>
        <taxon>Kitasatosporales</taxon>
        <taxon>Streptomycetaceae</taxon>
        <taxon>Streptomyces</taxon>
    </lineage>
</organism>
<evidence type="ECO:0000313" key="2">
    <source>
        <dbReference type="EMBL" id="GHI58246.1"/>
    </source>
</evidence>
<proteinExistence type="predicted"/>